<protein>
    <submittedName>
        <fullName evidence="2">Uncharacterized protein</fullName>
    </submittedName>
</protein>
<evidence type="ECO:0000256" key="1">
    <source>
        <dbReference type="SAM" id="MobiDB-lite"/>
    </source>
</evidence>
<dbReference type="Proteomes" id="UP000438429">
    <property type="component" value="Unassembled WGS sequence"/>
</dbReference>
<evidence type="ECO:0000313" key="2">
    <source>
        <dbReference type="EMBL" id="KAF0041919.1"/>
    </source>
</evidence>
<feature type="region of interest" description="Disordered" evidence="1">
    <location>
        <begin position="118"/>
        <end position="137"/>
    </location>
</feature>
<organism evidence="2 3">
    <name type="scientific">Scophthalmus maximus</name>
    <name type="common">Turbot</name>
    <name type="synonym">Psetta maxima</name>
    <dbReference type="NCBI Taxonomy" id="52904"/>
    <lineage>
        <taxon>Eukaryota</taxon>
        <taxon>Metazoa</taxon>
        <taxon>Chordata</taxon>
        <taxon>Craniata</taxon>
        <taxon>Vertebrata</taxon>
        <taxon>Euteleostomi</taxon>
        <taxon>Actinopterygii</taxon>
        <taxon>Neopterygii</taxon>
        <taxon>Teleostei</taxon>
        <taxon>Neoteleostei</taxon>
        <taxon>Acanthomorphata</taxon>
        <taxon>Carangaria</taxon>
        <taxon>Pleuronectiformes</taxon>
        <taxon>Pleuronectoidei</taxon>
        <taxon>Scophthalmidae</taxon>
        <taxon>Scophthalmus</taxon>
    </lineage>
</organism>
<name>A0A6A4TAK9_SCOMX</name>
<proteinExistence type="predicted"/>
<comment type="caution">
    <text evidence="2">The sequence shown here is derived from an EMBL/GenBank/DDBJ whole genome shotgun (WGS) entry which is preliminary data.</text>
</comment>
<gene>
    <name evidence="2" type="ORF">F2P81_005451</name>
</gene>
<dbReference type="EMBL" id="VEVO01000005">
    <property type="protein sequence ID" value="KAF0041919.1"/>
    <property type="molecule type" value="Genomic_DNA"/>
</dbReference>
<accession>A0A6A4TAK9</accession>
<feature type="compositionally biased region" description="Basic residues" evidence="1">
    <location>
        <begin position="124"/>
        <end position="135"/>
    </location>
</feature>
<sequence>MTGCDIRSFEAQLSESRLREFNCGIEHSSTSDLKCFNCVTHQTEENVYKCASHTRIHSLNIFICRWKDLVSDVNNSTSSCLAYRLKTKGQPLASLLCPKVTLFNFQFSYVPADTDESKLQPIRKEKKKKGRKKKGDLHGKVARVQLRLQHRIDLNKISGEQCFGSPYASAADESVWMS</sequence>
<dbReference type="AlphaFoldDB" id="A0A6A4TAK9"/>
<reference evidence="2 3" key="1">
    <citation type="submission" date="2019-06" db="EMBL/GenBank/DDBJ databases">
        <title>Draft genomes of female and male turbot (Scophthalmus maximus).</title>
        <authorList>
            <person name="Xu H."/>
            <person name="Xu X.-W."/>
            <person name="Shao C."/>
            <person name="Chen S."/>
        </authorList>
    </citation>
    <scope>NUCLEOTIDE SEQUENCE [LARGE SCALE GENOMIC DNA]</scope>
    <source>
        <strain evidence="2">Ysfricsl-2016a</strain>
        <tissue evidence="2">Blood</tissue>
    </source>
</reference>
<evidence type="ECO:0000313" key="3">
    <source>
        <dbReference type="Proteomes" id="UP000438429"/>
    </source>
</evidence>